<dbReference type="EMBL" id="MU859182">
    <property type="protein sequence ID" value="KAK3950311.1"/>
    <property type="molecule type" value="Genomic_DNA"/>
</dbReference>
<feature type="region of interest" description="Disordered" evidence="1">
    <location>
        <begin position="1"/>
        <end position="40"/>
    </location>
</feature>
<sequence>MAVAAAKDGQRAIKRGPGLAGRDQAKGESSSGPHEATVTVALGRVVRGRRQF</sequence>
<name>A0AAN6NR40_9PEZI</name>
<reference evidence="2" key="2">
    <citation type="submission" date="2023-06" db="EMBL/GenBank/DDBJ databases">
        <authorList>
            <consortium name="Lawrence Berkeley National Laboratory"/>
            <person name="Mondo S.J."/>
            <person name="Hensen N."/>
            <person name="Bonometti L."/>
            <person name="Westerberg I."/>
            <person name="Brannstrom I.O."/>
            <person name="Guillou S."/>
            <person name="Cros-Aarteil S."/>
            <person name="Calhoun S."/>
            <person name="Haridas S."/>
            <person name="Kuo A."/>
            <person name="Pangilinan J."/>
            <person name="Riley R."/>
            <person name="Labutti K."/>
            <person name="Andreopoulos B."/>
            <person name="Lipzen A."/>
            <person name="Chen C."/>
            <person name="Yanf M."/>
            <person name="Daum C."/>
            <person name="Ng V."/>
            <person name="Clum A."/>
            <person name="Steindorff A."/>
            <person name="Ohm R."/>
            <person name="Martin F."/>
            <person name="Silar P."/>
            <person name="Natvig D."/>
            <person name="Lalanne C."/>
            <person name="Gautier V."/>
            <person name="Ament-Velasquez S.L."/>
            <person name="Kruys A."/>
            <person name="Hutchinson M.I."/>
            <person name="Powell A.J."/>
            <person name="Barry K."/>
            <person name="Miller A.N."/>
            <person name="Grigoriev I.V."/>
            <person name="Debuchy R."/>
            <person name="Gladieux P."/>
            <person name="Thoren M.H."/>
            <person name="Johannesson H."/>
        </authorList>
    </citation>
    <scope>NUCLEOTIDE SEQUENCE</scope>
    <source>
        <strain evidence="2">CBS 626.80</strain>
    </source>
</reference>
<protein>
    <submittedName>
        <fullName evidence="2">Uncharacterized protein</fullName>
    </submittedName>
</protein>
<proteinExistence type="predicted"/>
<comment type="caution">
    <text evidence="2">The sequence shown here is derived from an EMBL/GenBank/DDBJ whole genome shotgun (WGS) entry which is preliminary data.</text>
</comment>
<gene>
    <name evidence="2" type="ORF">QBC32DRAFT_316007</name>
</gene>
<keyword evidence="3" id="KW-1185">Reference proteome</keyword>
<organism evidence="2 3">
    <name type="scientific">Pseudoneurospora amorphoporcata</name>
    <dbReference type="NCBI Taxonomy" id="241081"/>
    <lineage>
        <taxon>Eukaryota</taxon>
        <taxon>Fungi</taxon>
        <taxon>Dikarya</taxon>
        <taxon>Ascomycota</taxon>
        <taxon>Pezizomycotina</taxon>
        <taxon>Sordariomycetes</taxon>
        <taxon>Sordariomycetidae</taxon>
        <taxon>Sordariales</taxon>
        <taxon>Sordariaceae</taxon>
        <taxon>Pseudoneurospora</taxon>
    </lineage>
</organism>
<evidence type="ECO:0000256" key="1">
    <source>
        <dbReference type="SAM" id="MobiDB-lite"/>
    </source>
</evidence>
<dbReference type="AlphaFoldDB" id="A0AAN6NR40"/>
<dbReference type="Proteomes" id="UP001303222">
    <property type="component" value="Unassembled WGS sequence"/>
</dbReference>
<accession>A0AAN6NR40</accession>
<reference evidence="2" key="1">
    <citation type="journal article" date="2023" name="Mol. Phylogenet. Evol.">
        <title>Genome-scale phylogeny and comparative genomics of the fungal order Sordariales.</title>
        <authorList>
            <person name="Hensen N."/>
            <person name="Bonometti L."/>
            <person name="Westerberg I."/>
            <person name="Brannstrom I.O."/>
            <person name="Guillou S."/>
            <person name="Cros-Aarteil S."/>
            <person name="Calhoun S."/>
            <person name="Haridas S."/>
            <person name="Kuo A."/>
            <person name="Mondo S."/>
            <person name="Pangilinan J."/>
            <person name="Riley R."/>
            <person name="LaButti K."/>
            <person name="Andreopoulos B."/>
            <person name="Lipzen A."/>
            <person name="Chen C."/>
            <person name="Yan M."/>
            <person name="Daum C."/>
            <person name="Ng V."/>
            <person name="Clum A."/>
            <person name="Steindorff A."/>
            <person name="Ohm R.A."/>
            <person name="Martin F."/>
            <person name="Silar P."/>
            <person name="Natvig D.O."/>
            <person name="Lalanne C."/>
            <person name="Gautier V."/>
            <person name="Ament-Velasquez S.L."/>
            <person name="Kruys A."/>
            <person name="Hutchinson M.I."/>
            <person name="Powell A.J."/>
            <person name="Barry K."/>
            <person name="Miller A.N."/>
            <person name="Grigoriev I.V."/>
            <person name="Debuchy R."/>
            <person name="Gladieux P."/>
            <person name="Hiltunen Thoren M."/>
            <person name="Johannesson H."/>
        </authorList>
    </citation>
    <scope>NUCLEOTIDE SEQUENCE</scope>
    <source>
        <strain evidence="2">CBS 626.80</strain>
    </source>
</reference>
<evidence type="ECO:0000313" key="2">
    <source>
        <dbReference type="EMBL" id="KAK3950311.1"/>
    </source>
</evidence>
<evidence type="ECO:0000313" key="3">
    <source>
        <dbReference type="Proteomes" id="UP001303222"/>
    </source>
</evidence>